<evidence type="ECO:0008006" key="4">
    <source>
        <dbReference type="Google" id="ProtNLM"/>
    </source>
</evidence>
<name>A0ABV9DZT3_9ACTN</name>
<sequence length="161" mass="17071">MKTISRSLLVAAALAGSITAAAPANAADGCSGAGPTVIDYVGNTWSTTYCDAWRSGDLEAGVGKDNPSEISGHLYAGRAWFVCQQQFTYLENPPVGEYRNNWWLYTQGDVAYSDQGWGWFPAVNISGGGNYEPIPGLRNCGFPETLSAEMGPSGRTDAPGH</sequence>
<protein>
    <recommendedName>
        <fullName evidence="4">Secreted protein</fullName>
    </recommendedName>
</protein>
<keyword evidence="1" id="KW-0732">Signal</keyword>
<evidence type="ECO:0000256" key="1">
    <source>
        <dbReference type="SAM" id="SignalP"/>
    </source>
</evidence>
<organism evidence="2 3">
    <name type="scientific">Nocardiopsis mangrovi</name>
    <dbReference type="NCBI Taxonomy" id="1179818"/>
    <lineage>
        <taxon>Bacteria</taxon>
        <taxon>Bacillati</taxon>
        <taxon>Actinomycetota</taxon>
        <taxon>Actinomycetes</taxon>
        <taxon>Streptosporangiales</taxon>
        <taxon>Nocardiopsidaceae</taxon>
        <taxon>Nocardiopsis</taxon>
    </lineage>
</organism>
<dbReference type="RefSeq" id="WP_378576694.1">
    <property type="nucleotide sequence ID" value="NZ_JBHSFQ010000019.1"/>
</dbReference>
<feature type="chain" id="PRO_5045573920" description="Secreted protein" evidence="1">
    <location>
        <begin position="27"/>
        <end position="161"/>
    </location>
</feature>
<evidence type="ECO:0000313" key="3">
    <source>
        <dbReference type="Proteomes" id="UP001595923"/>
    </source>
</evidence>
<proteinExistence type="predicted"/>
<accession>A0ABV9DZT3</accession>
<comment type="caution">
    <text evidence="2">The sequence shown here is derived from an EMBL/GenBank/DDBJ whole genome shotgun (WGS) entry which is preliminary data.</text>
</comment>
<evidence type="ECO:0000313" key="2">
    <source>
        <dbReference type="EMBL" id="MFC4563973.1"/>
    </source>
</evidence>
<feature type="signal peptide" evidence="1">
    <location>
        <begin position="1"/>
        <end position="26"/>
    </location>
</feature>
<dbReference type="Proteomes" id="UP001595923">
    <property type="component" value="Unassembled WGS sequence"/>
</dbReference>
<keyword evidence="3" id="KW-1185">Reference proteome</keyword>
<gene>
    <name evidence="2" type="ORF">ACFO4E_19095</name>
</gene>
<reference evidence="3" key="1">
    <citation type="journal article" date="2019" name="Int. J. Syst. Evol. Microbiol.">
        <title>The Global Catalogue of Microorganisms (GCM) 10K type strain sequencing project: providing services to taxonomists for standard genome sequencing and annotation.</title>
        <authorList>
            <consortium name="The Broad Institute Genomics Platform"/>
            <consortium name="The Broad Institute Genome Sequencing Center for Infectious Disease"/>
            <person name="Wu L."/>
            <person name="Ma J."/>
        </authorList>
    </citation>
    <scope>NUCLEOTIDE SEQUENCE [LARGE SCALE GENOMIC DNA]</scope>
    <source>
        <strain evidence="3">XZYJ18</strain>
    </source>
</reference>
<dbReference type="EMBL" id="JBHSFQ010000019">
    <property type="protein sequence ID" value="MFC4563973.1"/>
    <property type="molecule type" value="Genomic_DNA"/>
</dbReference>